<proteinExistence type="predicted"/>
<comment type="caution">
    <text evidence="2">The sequence shown here is derived from an EMBL/GenBank/DDBJ whole genome shotgun (WGS) entry which is preliminary data.</text>
</comment>
<sequence length="329" mass="36349">MENSKSIQRTQINRNDSFYKIYVSSSPFKTNNAQSQFFNIDSNSPQCIRCGRDMKGFQSVFVTICLPNMQPKSEKGMASNIPSFRKQSSFAGMGQRNIIDTDDVSSSDGNPISTISINIRSTDGSCPLCQNNTSFTSQPEIDYVSRIRYHSGTCNDSNDSGESSTGNIASPSSPERYPISDNVGCKFHTPVISNVESSDEILSNLSNKDQFVANESLHSTSRGIPNDRDGDIFTHPARRLENPIKTDIIKKFEIIADTSFTPCNDCHVAVVDATRPSDDDQQTVCLMFQVSNVTDITEAYLRKYECHLPSNIDVGIGVNPDVLVDNGKF</sequence>
<protein>
    <submittedName>
        <fullName evidence="2">Uncharacterized protein</fullName>
    </submittedName>
</protein>
<evidence type="ECO:0000256" key="1">
    <source>
        <dbReference type="SAM" id="MobiDB-lite"/>
    </source>
</evidence>
<feature type="compositionally biased region" description="Polar residues" evidence="1">
    <location>
        <begin position="153"/>
        <end position="173"/>
    </location>
</feature>
<dbReference type="Proteomes" id="UP000827092">
    <property type="component" value="Unassembled WGS sequence"/>
</dbReference>
<evidence type="ECO:0000313" key="3">
    <source>
        <dbReference type="Proteomes" id="UP000827092"/>
    </source>
</evidence>
<accession>A0AAV6VBP1</accession>
<gene>
    <name evidence="2" type="ORF">JTE90_003615</name>
</gene>
<feature type="region of interest" description="Disordered" evidence="1">
    <location>
        <begin position="153"/>
        <end position="176"/>
    </location>
</feature>
<evidence type="ECO:0000313" key="2">
    <source>
        <dbReference type="EMBL" id="KAG8194014.1"/>
    </source>
</evidence>
<name>A0AAV6VBP1_9ARAC</name>
<dbReference type="AlphaFoldDB" id="A0AAV6VBP1"/>
<reference evidence="2 3" key="1">
    <citation type="journal article" date="2022" name="Nat. Ecol. Evol.">
        <title>A masculinizing supergene underlies an exaggerated male reproductive morph in a spider.</title>
        <authorList>
            <person name="Hendrickx F."/>
            <person name="De Corte Z."/>
            <person name="Sonet G."/>
            <person name="Van Belleghem S.M."/>
            <person name="Kostlbacher S."/>
            <person name="Vangestel C."/>
        </authorList>
    </citation>
    <scope>NUCLEOTIDE SEQUENCE [LARGE SCALE GENOMIC DNA]</scope>
    <source>
        <strain evidence="2">W744_W776</strain>
    </source>
</reference>
<dbReference type="EMBL" id="JAFNEN010000111">
    <property type="protein sequence ID" value="KAG8194014.1"/>
    <property type="molecule type" value="Genomic_DNA"/>
</dbReference>
<keyword evidence="3" id="KW-1185">Reference proteome</keyword>
<organism evidence="2 3">
    <name type="scientific">Oedothorax gibbosus</name>
    <dbReference type="NCBI Taxonomy" id="931172"/>
    <lineage>
        <taxon>Eukaryota</taxon>
        <taxon>Metazoa</taxon>
        <taxon>Ecdysozoa</taxon>
        <taxon>Arthropoda</taxon>
        <taxon>Chelicerata</taxon>
        <taxon>Arachnida</taxon>
        <taxon>Araneae</taxon>
        <taxon>Araneomorphae</taxon>
        <taxon>Entelegynae</taxon>
        <taxon>Araneoidea</taxon>
        <taxon>Linyphiidae</taxon>
        <taxon>Erigoninae</taxon>
        <taxon>Oedothorax</taxon>
    </lineage>
</organism>